<dbReference type="PANTHER" id="PTHR10281:SF76">
    <property type="entry name" value="CALCUTTA CUP-RELATED"/>
    <property type="match status" value="1"/>
</dbReference>
<evidence type="ECO:0000313" key="3">
    <source>
        <dbReference type="EMBL" id="CAD8731091.1"/>
    </source>
</evidence>
<dbReference type="SUPFAM" id="SSF55856">
    <property type="entry name" value="Cytochrome b5-like heme/steroid binding domain"/>
    <property type="match status" value="1"/>
</dbReference>
<dbReference type="Pfam" id="PF00173">
    <property type="entry name" value="Cyt-b5"/>
    <property type="match status" value="1"/>
</dbReference>
<dbReference type="GO" id="GO:0012505">
    <property type="term" value="C:endomembrane system"/>
    <property type="evidence" value="ECO:0007669"/>
    <property type="project" value="TreeGrafter"/>
</dbReference>
<evidence type="ECO:0000256" key="1">
    <source>
        <dbReference type="ARBA" id="ARBA00038357"/>
    </source>
</evidence>
<dbReference type="InterPro" id="IPR050577">
    <property type="entry name" value="MAPR/NEUFC/NENF-like"/>
</dbReference>
<name>A0A7S0XMP2_9STRA</name>
<comment type="similarity">
    <text evidence="1">Belongs to the cytochrome b5 family. MAPR subfamily.</text>
</comment>
<dbReference type="AlphaFoldDB" id="A0A7S0XMP2"/>
<dbReference type="SMART" id="SM01117">
    <property type="entry name" value="Cyt-b5"/>
    <property type="match status" value="1"/>
</dbReference>
<accession>A0A7S0XMP2</accession>
<reference evidence="3" key="1">
    <citation type="submission" date="2021-01" db="EMBL/GenBank/DDBJ databases">
        <authorList>
            <person name="Corre E."/>
            <person name="Pelletier E."/>
            <person name="Niang G."/>
            <person name="Scheremetjew M."/>
            <person name="Finn R."/>
            <person name="Kale V."/>
            <person name="Holt S."/>
            <person name="Cochrane G."/>
            <person name="Meng A."/>
            <person name="Brown T."/>
            <person name="Cohen L."/>
        </authorList>
    </citation>
    <scope>NUCLEOTIDE SEQUENCE</scope>
    <source>
        <strain evidence="3">CCMP3189</strain>
    </source>
</reference>
<dbReference type="Gene3D" id="3.10.120.10">
    <property type="entry name" value="Cytochrome b5-like heme/steroid binding domain"/>
    <property type="match status" value="1"/>
</dbReference>
<dbReference type="GO" id="GO:0016020">
    <property type="term" value="C:membrane"/>
    <property type="evidence" value="ECO:0007669"/>
    <property type="project" value="TreeGrafter"/>
</dbReference>
<protein>
    <recommendedName>
        <fullName evidence="2">Cytochrome b5 heme-binding domain-containing protein</fullName>
    </recommendedName>
</protein>
<evidence type="ECO:0000259" key="2">
    <source>
        <dbReference type="SMART" id="SM01117"/>
    </source>
</evidence>
<dbReference type="PANTHER" id="PTHR10281">
    <property type="entry name" value="MEMBRANE-ASSOCIATED PROGESTERONE RECEPTOR COMPONENT-RELATED"/>
    <property type="match status" value="1"/>
</dbReference>
<feature type="domain" description="Cytochrome b5 heme-binding" evidence="2">
    <location>
        <begin position="70"/>
        <end position="167"/>
    </location>
</feature>
<dbReference type="InterPro" id="IPR036400">
    <property type="entry name" value="Cyt_B5-like_heme/steroid_sf"/>
</dbReference>
<organism evidence="3">
    <name type="scientific">Chrysocystis fragilis</name>
    <dbReference type="NCBI Taxonomy" id="1411660"/>
    <lineage>
        <taxon>Eukaryota</taxon>
        <taxon>Sar</taxon>
        <taxon>Stramenopiles</taxon>
        <taxon>Ochrophyta</taxon>
        <taxon>Pelagophyceae</taxon>
        <taxon>Sarcinochrysidales</taxon>
        <taxon>Chrysocystaceae</taxon>
        <taxon>Chrysocystis</taxon>
    </lineage>
</organism>
<proteinExistence type="inferred from homology"/>
<dbReference type="InterPro" id="IPR001199">
    <property type="entry name" value="Cyt_B5-like_heme/steroid-bd"/>
</dbReference>
<sequence>MRWLLAVGAAAVSLVLNRHRLELALGRFFRDVARSKARKRLYGNEYALVSMVFGKEEPLELASEAEAASVTLEELESATGEDGSPAYLSIRGRVYDVTAGEAFYGRGKPYHAFVARDATRAFALGCTAPRCISSDTEGLTEAQHREIDRWIELYETHDKYTFVGMLVDDPVDAIVDNLDE</sequence>
<gene>
    <name evidence="3" type="ORF">CFRA1165_LOCUS781</name>
</gene>
<dbReference type="EMBL" id="HBFH01001191">
    <property type="protein sequence ID" value="CAD8731091.1"/>
    <property type="molecule type" value="Transcribed_RNA"/>
</dbReference>